<proteinExistence type="predicted"/>
<evidence type="ECO:0000256" key="1">
    <source>
        <dbReference type="ARBA" id="ARBA00022574"/>
    </source>
</evidence>
<dbReference type="InterPro" id="IPR001680">
    <property type="entry name" value="WD40_rpt"/>
</dbReference>
<dbReference type="SUPFAM" id="SSF50978">
    <property type="entry name" value="WD40 repeat-like"/>
    <property type="match status" value="1"/>
</dbReference>
<dbReference type="SMART" id="SM00320">
    <property type="entry name" value="WD40"/>
    <property type="match status" value="2"/>
</dbReference>
<name>A0A9P7JLH9_9AGAM</name>
<keyword evidence="2" id="KW-0677">Repeat</keyword>
<dbReference type="PANTHER" id="PTHR19848">
    <property type="entry name" value="WD40 REPEAT PROTEIN"/>
    <property type="match status" value="1"/>
</dbReference>
<keyword evidence="1 3" id="KW-0853">WD repeat</keyword>
<dbReference type="OrthoDB" id="3238562at2759"/>
<gene>
    <name evidence="4" type="ORF">F5147DRAFT_782371</name>
</gene>
<reference evidence="4" key="1">
    <citation type="journal article" date="2020" name="New Phytol.">
        <title>Comparative genomics reveals dynamic genome evolution in host specialist ectomycorrhizal fungi.</title>
        <authorList>
            <person name="Lofgren L.A."/>
            <person name="Nguyen N.H."/>
            <person name="Vilgalys R."/>
            <person name="Ruytinx J."/>
            <person name="Liao H.L."/>
            <person name="Branco S."/>
            <person name="Kuo A."/>
            <person name="LaButti K."/>
            <person name="Lipzen A."/>
            <person name="Andreopoulos W."/>
            <person name="Pangilinan J."/>
            <person name="Riley R."/>
            <person name="Hundley H."/>
            <person name="Na H."/>
            <person name="Barry K."/>
            <person name="Grigoriev I.V."/>
            <person name="Stajich J.E."/>
            <person name="Kennedy P.G."/>
        </authorList>
    </citation>
    <scope>NUCLEOTIDE SEQUENCE</scope>
    <source>
        <strain evidence="4">FC423</strain>
    </source>
</reference>
<dbReference type="AlphaFoldDB" id="A0A9P7JLH9"/>
<dbReference type="PANTHER" id="PTHR19848:SF6">
    <property type="entry name" value="E3 UBIQUITIN-PROTEIN LIGASE TRAF7"/>
    <property type="match status" value="1"/>
</dbReference>
<dbReference type="InterPro" id="IPR036322">
    <property type="entry name" value="WD40_repeat_dom_sf"/>
</dbReference>
<keyword evidence="5" id="KW-1185">Reference proteome</keyword>
<accession>A0A9P7JLH9</accession>
<dbReference type="GeneID" id="64705012"/>
<evidence type="ECO:0000313" key="4">
    <source>
        <dbReference type="EMBL" id="KAG2084694.1"/>
    </source>
</evidence>
<dbReference type="GO" id="GO:0005730">
    <property type="term" value="C:nucleolus"/>
    <property type="evidence" value="ECO:0007669"/>
    <property type="project" value="TreeGrafter"/>
</dbReference>
<feature type="repeat" description="WD" evidence="3">
    <location>
        <begin position="159"/>
        <end position="200"/>
    </location>
</feature>
<dbReference type="EMBL" id="JABBWM010000205">
    <property type="protein sequence ID" value="KAG2084694.1"/>
    <property type="molecule type" value="Genomic_DNA"/>
</dbReference>
<evidence type="ECO:0000256" key="2">
    <source>
        <dbReference type="ARBA" id="ARBA00022737"/>
    </source>
</evidence>
<dbReference type="InterPro" id="IPR015943">
    <property type="entry name" value="WD40/YVTN_repeat-like_dom_sf"/>
</dbReference>
<dbReference type="PROSITE" id="PS50294">
    <property type="entry name" value="WD_REPEATS_REGION"/>
    <property type="match status" value="1"/>
</dbReference>
<evidence type="ECO:0000256" key="3">
    <source>
        <dbReference type="PROSITE-ProRule" id="PRU00221"/>
    </source>
</evidence>
<dbReference type="Gene3D" id="2.130.10.10">
    <property type="entry name" value="YVTN repeat-like/Quinoprotein amine dehydrogenase"/>
    <property type="match status" value="1"/>
</dbReference>
<dbReference type="GO" id="GO:0000027">
    <property type="term" value="P:ribosomal large subunit assembly"/>
    <property type="evidence" value="ECO:0007669"/>
    <property type="project" value="TreeGrafter"/>
</dbReference>
<protein>
    <submittedName>
        <fullName evidence="4">WD40-repeat-containing domain protein</fullName>
    </submittedName>
</protein>
<dbReference type="Proteomes" id="UP000823399">
    <property type="component" value="Unassembled WGS sequence"/>
</dbReference>
<comment type="caution">
    <text evidence="4">The sequence shown here is derived from an EMBL/GenBank/DDBJ whole genome shotgun (WGS) entry which is preliminary data.</text>
</comment>
<sequence>MATASSQTSKQEVGPLFDMETVSDTSSLYDDSSLTVIEEPLTLYLVMDEDRTLHNINDDIPEILTRFMDVSASMSDSHILHPDSQIKQDSGCIIDPQPDYEVLGQDTPVGVPETYTSAWLAAPSAHVSHDKDEMRLIPGHFLITYTPGHMVLKYRKSFTVTHKGDIKCLMLNSSGRLLASTSTDKRVIIWNSTTGVALHFCQGNAPCHALSWTGQDNALHCGFEDGFLISLTANDDLQQLEGEGVLAHKSSVTLMTAHKHDLYLATGSKTEVRIWIRDKPANRWELGSTLPNPPEDGFPRGQEVIVTSLHWLYNTGSTTVIVSYRHHGIVCWNIMEGHYNWVMSFPGAIDYASLSPNEHFIATSSSRRGYNIYHIGSNAPIPQAISGSPGEPSYPILFAHEGMALLGRNHKGKWALWDVKSGRRIQTLIPEGAESTSSH</sequence>
<evidence type="ECO:0000313" key="5">
    <source>
        <dbReference type="Proteomes" id="UP000823399"/>
    </source>
</evidence>
<dbReference type="PROSITE" id="PS50082">
    <property type="entry name" value="WD_REPEATS_2"/>
    <property type="match status" value="1"/>
</dbReference>
<dbReference type="RefSeq" id="XP_041284548.1">
    <property type="nucleotide sequence ID" value="XM_041442753.1"/>
</dbReference>
<organism evidence="4 5">
    <name type="scientific">Suillus discolor</name>
    <dbReference type="NCBI Taxonomy" id="1912936"/>
    <lineage>
        <taxon>Eukaryota</taxon>
        <taxon>Fungi</taxon>
        <taxon>Dikarya</taxon>
        <taxon>Basidiomycota</taxon>
        <taxon>Agaricomycotina</taxon>
        <taxon>Agaricomycetes</taxon>
        <taxon>Agaricomycetidae</taxon>
        <taxon>Boletales</taxon>
        <taxon>Suillineae</taxon>
        <taxon>Suillaceae</taxon>
        <taxon>Suillus</taxon>
    </lineage>
</organism>
<dbReference type="Pfam" id="PF00400">
    <property type="entry name" value="WD40"/>
    <property type="match status" value="1"/>
</dbReference>